<proteinExistence type="predicted"/>
<gene>
    <name evidence="2" type="ORF">DKT69_17505</name>
</gene>
<evidence type="ECO:0000259" key="1">
    <source>
        <dbReference type="Pfam" id="PF12770"/>
    </source>
</evidence>
<accession>A0A317DHH8</accession>
<organism evidence="2 3">
    <name type="scientific">Micromonospora sicca</name>
    <dbReference type="NCBI Taxonomy" id="2202420"/>
    <lineage>
        <taxon>Bacteria</taxon>
        <taxon>Bacillati</taxon>
        <taxon>Actinomycetota</taxon>
        <taxon>Actinomycetes</taxon>
        <taxon>Micromonosporales</taxon>
        <taxon>Micromonosporaceae</taxon>
        <taxon>Micromonospora</taxon>
    </lineage>
</organism>
<feature type="domain" description="CHAT" evidence="1">
    <location>
        <begin position="972"/>
        <end position="1250"/>
    </location>
</feature>
<dbReference type="EMBL" id="QGKS01000242">
    <property type="protein sequence ID" value="PWR14199.1"/>
    <property type="molecule type" value="Genomic_DNA"/>
</dbReference>
<dbReference type="OrthoDB" id="3206999at2"/>
<dbReference type="AlphaFoldDB" id="A0A317DHH8"/>
<dbReference type="RefSeq" id="WP_109802609.1">
    <property type="nucleotide sequence ID" value="NZ_QGKS01000242.1"/>
</dbReference>
<evidence type="ECO:0000313" key="2">
    <source>
        <dbReference type="EMBL" id="PWR14199.1"/>
    </source>
</evidence>
<dbReference type="Pfam" id="PF12770">
    <property type="entry name" value="CHAT"/>
    <property type="match status" value="1"/>
</dbReference>
<name>A0A317DHH8_9ACTN</name>
<dbReference type="Proteomes" id="UP000246050">
    <property type="component" value="Unassembled WGS sequence"/>
</dbReference>
<reference evidence="2 3" key="1">
    <citation type="submission" date="2018-05" db="EMBL/GenBank/DDBJ databases">
        <title>Micromonosporas from Atacama Desert.</title>
        <authorList>
            <person name="Carro L."/>
            <person name="Golinska P."/>
            <person name="Klenk H.-P."/>
            <person name="Goodfellow M."/>
        </authorList>
    </citation>
    <scope>NUCLEOTIDE SEQUENCE [LARGE SCALE GENOMIC DNA]</scope>
    <source>
        <strain evidence="2 3">4G51</strain>
    </source>
</reference>
<evidence type="ECO:0000313" key="3">
    <source>
        <dbReference type="Proteomes" id="UP000246050"/>
    </source>
</evidence>
<comment type="caution">
    <text evidence="2">The sequence shown here is derived from an EMBL/GenBank/DDBJ whole genome shotgun (WGS) entry which is preliminary data.</text>
</comment>
<sequence>MSRRTIGSALERITDVIAEYERTGNPGLLSGTDLSREEQSLAGAVGDRGAGRKVAQALARLHWYRYLDLPGLDGLRERRAAVDLFRRLHRRDPELVPEVIRDECRETGRPGPPDLSDVPLSQQQADRVARLWQRYRAGSEKALRMLVTLYQEWLAGVVRQRAPATRLLSAALLTDLCGALVTLAEETGDPLTYDDALDTATKALEATSARDPHRVHRLVHRGRLLELYFDRGAGPKALELAVGEYRRAAQLSWQRYPIEPNVVARLGSALCRLHGTPEHASVEILIEATAAWRDAVHAAASDEPAMASALERLNAVANQLADAVGADPVRTIVTAADQPVVIDQLLRRAEQLADRVSVDGSPQALAERFEAAVVLFGAVPAYHAARPQALLLLGEAELARWEHGGELSGAARAGTWAQCALDAAGPQHPLRREALNLLASAAADAGLHGQDERLVEVAVSAARAALELTDEQPDLRPTQLTVLAHTLAHTGWLTDSTEALDEALRYQREALELTPAQHESYPLRLMGLSRVLVRRDALVPDDALLAEAVAANRRAVAALPRDDSRRVGFLYNHASSLSVHAVRRNDQAALLEAERTFREALALLPPEHPDQPRIRSSVADALYQRYLLGGDLDVLSGAVDLARQAVEETPTDHHWWPLRAGLLARAAADLARAGGSDADRARAEAIATYAAIAASPVTDAQTRIAAERQQAGLAREAADPAARLAALERAVQGMTTSVSRSMAGRRRLGAIAKLGGLAAEAAAVAIAAEDTDSAVELLERGRGLLFHEALGIRGGWAQLRIVSPPLAAELDRIDQELAQADAYTHVRKFTIEVERRAESGEVLDSTATEWDPGPVWVARTRELAVERDRVIERIRRLPEFADFLRPPSLPRLRQRLTGLPVVVVTTHGDRGDALIIPPEPDRPVQLVRLPDLRETVVQRHVLRLSAAVSDAIDPAVPFDRRASAQEDLLGILAWLWDAVTGPVLDRIAPGHDPAPRIWWSPIGTLARLPLHAAGHHREPGRPRTVFDRAVSSYTPTLTALAHAVAERPRPPTAATAAVFGVPTARDLPALSQVRAEVEHVARLIPGSTVLAGTEVKPVAVEDALRVHPIAHFACHGEADASINAMLVGGLRLGGGGMLSPGMVGSYHLERAELAFLSACSTAETHPTFTDEPLHLAAAFQLAGFRGVIGTTWRTTDSARIAEAFYAGLTNGGTQPPDTAAAARVLNDTVRAVRDEFPATPTRWAGHLHVGLNRPL</sequence>
<protein>
    <recommendedName>
        <fullName evidence="1">CHAT domain-containing protein</fullName>
    </recommendedName>
</protein>
<dbReference type="InterPro" id="IPR024983">
    <property type="entry name" value="CHAT_dom"/>
</dbReference>